<reference evidence="2" key="1">
    <citation type="journal article" date="2015" name="Nature">
        <title>Complex archaea that bridge the gap between prokaryotes and eukaryotes.</title>
        <authorList>
            <person name="Spang A."/>
            <person name="Saw J.H."/>
            <person name="Jorgensen S.L."/>
            <person name="Zaremba-Niedzwiedzka K."/>
            <person name="Martijn J."/>
            <person name="Lind A.E."/>
            <person name="van Eijk R."/>
            <person name="Schleper C."/>
            <person name="Guy L."/>
            <person name="Ettema T.J."/>
        </authorList>
    </citation>
    <scope>NUCLEOTIDE SEQUENCE</scope>
</reference>
<dbReference type="Gene3D" id="1.10.10.10">
    <property type="entry name" value="Winged helix-like DNA-binding domain superfamily/Winged helix DNA-binding domain"/>
    <property type="match status" value="1"/>
</dbReference>
<name>A0A0F9P6T5_9ZZZZ</name>
<comment type="caution">
    <text evidence="2">The sequence shown here is derived from an EMBL/GenBank/DDBJ whole genome shotgun (WGS) entry which is preliminary data.</text>
</comment>
<dbReference type="InterPro" id="IPR036390">
    <property type="entry name" value="WH_DNA-bd_sf"/>
</dbReference>
<protein>
    <recommendedName>
        <fullName evidence="1">Transcription regulator TrmB N-terminal domain-containing protein</fullName>
    </recommendedName>
</protein>
<evidence type="ECO:0000313" key="2">
    <source>
        <dbReference type="EMBL" id="KKN27600.1"/>
    </source>
</evidence>
<sequence>MILITVDDKEAYKISQEQILDLLKSSPNFEFTIDDIVHCLGLRKQRIYKSMKSLEKMDCVKKEKGCWSYVS</sequence>
<dbReference type="InterPro" id="IPR002831">
    <property type="entry name" value="Tscrpt_reg_TrmB_N"/>
</dbReference>
<feature type="domain" description="Transcription regulator TrmB N-terminal" evidence="1">
    <location>
        <begin position="30"/>
        <end position="65"/>
    </location>
</feature>
<accession>A0A0F9P6T5</accession>
<gene>
    <name evidence="2" type="ORF">LCGC14_0862870</name>
</gene>
<evidence type="ECO:0000259" key="1">
    <source>
        <dbReference type="Pfam" id="PF01978"/>
    </source>
</evidence>
<dbReference type="Pfam" id="PF01978">
    <property type="entry name" value="TrmB"/>
    <property type="match status" value="1"/>
</dbReference>
<dbReference type="EMBL" id="LAZR01002622">
    <property type="protein sequence ID" value="KKN27600.1"/>
    <property type="molecule type" value="Genomic_DNA"/>
</dbReference>
<organism evidence="2">
    <name type="scientific">marine sediment metagenome</name>
    <dbReference type="NCBI Taxonomy" id="412755"/>
    <lineage>
        <taxon>unclassified sequences</taxon>
        <taxon>metagenomes</taxon>
        <taxon>ecological metagenomes</taxon>
    </lineage>
</organism>
<proteinExistence type="predicted"/>
<dbReference type="SUPFAM" id="SSF46785">
    <property type="entry name" value="Winged helix' DNA-binding domain"/>
    <property type="match status" value="1"/>
</dbReference>
<dbReference type="InterPro" id="IPR036388">
    <property type="entry name" value="WH-like_DNA-bd_sf"/>
</dbReference>
<dbReference type="AlphaFoldDB" id="A0A0F9P6T5"/>